<dbReference type="GO" id="GO:0016491">
    <property type="term" value="F:oxidoreductase activity"/>
    <property type="evidence" value="ECO:0007669"/>
    <property type="project" value="UniProtKB-KW"/>
</dbReference>
<dbReference type="PANTHER" id="PTHR11908">
    <property type="entry name" value="XANTHINE DEHYDROGENASE"/>
    <property type="match status" value="1"/>
</dbReference>
<accession>A0A9D1TJD8</accession>
<evidence type="ECO:0000259" key="3">
    <source>
        <dbReference type="SMART" id="SM01008"/>
    </source>
</evidence>
<protein>
    <submittedName>
        <fullName evidence="4">Xanthine dehydrogenase family protein molybdopterin-binding subunit</fullName>
    </submittedName>
</protein>
<name>A0A9D1TJD8_9BACI</name>
<dbReference type="Gene3D" id="3.90.1170.50">
    <property type="entry name" value="Aldehyde oxidase/xanthine dehydrogenase, a/b hammerhead"/>
    <property type="match status" value="1"/>
</dbReference>
<gene>
    <name evidence="4" type="ORF">H9895_00575</name>
</gene>
<feature type="domain" description="Aldehyde oxidase/xanthine dehydrogenase a/b hammerhead" evidence="3">
    <location>
        <begin position="19"/>
        <end position="122"/>
    </location>
</feature>
<dbReference type="Gene3D" id="3.30.365.10">
    <property type="entry name" value="Aldehyde oxidase/xanthine dehydrogenase, molybdopterin binding domain"/>
    <property type="match status" value="4"/>
</dbReference>
<dbReference type="InterPro" id="IPR016208">
    <property type="entry name" value="Ald_Oxase/xanthine_DH-like"/>
</dbReference>
<dbReference type="Pfam" id="PF02738">
    <property type="entry name" value="MoCoBD_1"/>
    <property type="match status" value="1"/>
</dbReference>
<comment type="caution">
    <text evidence="4">The sequence shown here is derived from an EMBL/GenBank/DDBJ whole genome shotgun (WGS) entry which is preliminary data.</text>
</comment>
<proteinExistence type="predicted"/>
<keyword evidence="2" id="KW-0560">Oxidoreductase</keyword>
<reference evidence="4" key="1">
    <citation type="journal article" date="2021" name="PeerJ">
        <title>Extensive microbial diversity within the chicken gut microbiome revealed by metagenomics and culture.</title>
        <authorList>
            <person name="Gilroy R."/>
            <person name="Ravi A."/>
            <person name="Getino M."/>
            <person name="Pursley I."/>
            <person name="Horton D.L."/>
            <person name="Alikhan N.F."/>
            <person name="Baker D."/>
            <person name="Gharbi K."/>
            <person name="Hall N."/>
            <person name="Watson M."/>
            <person name="Adriaenssens E.M."/>
            <person name="Foster-Nyarko E."/>
            <person name="Jarju S."/>
            <person name="Secka A."/>
            <person name="Antonio M."/>
            <person name="Oren A."/>
            <person name="Chaudhuri R.R."/>
            <person name="La Ragione R."/>
            <person name="Hildebrand F."/>
            <person name="Pallen M.J."/>
        </authorList>
    </citation>
    <scope>NUCLEOTIDE SEQUENCE</scope>
    <source>
        <strain evidence="4">CHK169-2315</strain>
    </source>
</reference>
<keyword evidence="1" id="KW-0500">Molybdenum</keyword>
<dbReference type="PANTHER" id="PTHR11908:SF132">
    <property type="entry name" value="ALDEHYDE OXIDASE 1-RELATED"/>
    <property type="match status" value="1"/>
</dbReference>
<organism evidence="4 5">
    <name type="scientific">Candidatus Pseudogracilibacillus intestinigallinarum</name>
    <dbReference type="NCBI Taxonomy" id="2838742"/>
    <lineage>
        <taxon>Bacteria</taxon>
        <taxon>Bacillati</taxon>
        <taxon>Bacillota</taxon>
        <taxon>Bacilli</taxon>
        <taxon>Bacillales</taxon>
        <taxon>Bacillaceae</taxon>
        <taxon>Pseudogracilibacillus</taxon>
    </lineage>
</organism>
<dbReference type="InterPro" id="IPR036856">
    <property type="entry name" value="Ald_Oxase/Xan_DH_a/b_sf"/>
</dbReference>
<dbReference type="AlphaFoldDB" id="A0A9D1TJD8"/>
<dbReference type="GO" id="GO:0005506">
    <property type="term" value="F:iron ion binding"/>
    <property type="evidence" value="ECO:0007669"/>
    <property type="project" value="InterPro"/>
</dbReference>
<dbReference type="SMART" id="SM01008">
    <property type="entry name" value="Ald_Xan_dh_C"/>
    <property type="match status" value="1"/>
</dbReference>
<dbReference type="Pfam" id="PF20256">
    <property type="entry name" value="MoCoBD_2"/>
    <property type="match status" value="1"/>
</dbReference>
<reference evidence="4" key="2">
    <citation type="submission" date="2021-04" db="EMBL/GenBank/DDBJ databases">
        <authorList>
            <person name="Gilroy R."/>
        </authorList>
    </citation>
    <scope>NUCLEOTIDE SEQUENCE</scope>
    <source>
        <strain evidence="4">CHK169-2315</strain>
    </source>
</reference>
<dbReference type="InterPro" id="IPR008274">
    <property type="entry name" value="AldOxase/xan_DH_MoCoBD1"/>
</dbReference>
<evidence type="ECO:0000313" key="5">
    <source>
        <dbReference type="Proteomes" id="UP000823937"/>
    </source>
</evidence>
<dbReference type="Proteomes" id="UP000823937">
    <property type="component" value="Unassembled WGS sequence"/>
</dbReference>
<dbReference type="SUPFAM" id="SSF56003">
    <property type="entry name" value="Molybdenum cofactor-binding domain"/>
    <property type="match status" value="1"/>
</dbReference>
<dbReference type="InterPro" id="IPR000674">
    <property type="entry name" value="Ald_Oxase/Xan_DH_a/b"/>
</dbReference>
<evidence type="ECO:0000256" key="2">
    <source>
        <dbReference type="ARBA" id="ARBA00023002"/>
    </source>
</evidence>
<dbReference type="InterPro" id="IPR037165">
    <property type="entry name" value="AldOxase/xan_DH_Mopterin-bd_sf"/>
</dbReference>
<dbReference type="Pfam" id="PF01315">
    <property type="entry name" value="Ald_Xan_dh_C"/>
    <property type="match status" value="1"/>
</dbReference>
<sequence length="774" mass="84984">MDWMIGKSIPRKEAEEKVTGSAKYTDDKSDAQMLHVKLKVSTHAHAKIKKIDTSKAEKVTGVHAIIVGDSLPLTGTDIKDRPILAYKKVRYFGEPIAAVVAEHPYIAKQAAALIEVTYEPLPVINTSEEAMKQEATLIHENLATYQKTDKVFPEANTNIANRVKVRKGDIQKAWLQSHITIEENYIIPPSDHTAIETRSAIVEIKPDGTVMITSTTQAPYGIKSEFSETFEIEEGKVIATTPLVGGAFGGKVTTQLELIAYIASKAVNGKCVKLTYTREEDMLTAPVRMGIDAKVKLGATTDGKLTAAEITYFIDTGAYADKGTLLTKAVAATCTGPYKIDHIRCDAICVYTNHPYITAYRGFSHSEILFMFERAMETLAKKLEMDPLQFRKKNAIVKGNTSPTQTLLNESSVGNLPKCIDQLQDMMNWKEGVIIPIDERKIRVKGICCSWKTSTISGASSGVVLLFNADGSVNILSGIVEIGMGTKTILAQLLAERLKMDINNIHVQMDVDTKTIPEHYKTVASRGTLLAGRALLKAADDAVEQLRDIASRVLTCSPEDLEVGYEKVYVRDDPTTYVYIKDVCYGYQYSNGHSIGGQVIGKGNYTIRHLSHLDPKTGKGKTGPEWTVGAQGVEIEFDRRDFTYKILKAFSIIDIGKVLNYKAALGQVMGSMSMGLSHASAEAYEFQEDGTMNIPKLRTYGPLRYGDHPEYIAKFIETAHLDGPYGARGVGEHALIGMPAALGNALSTAVGVELNQLPLTPEMIWRKKVGDKFL</sequence>
<dbReference type="EMBL" id="DXHX01000010">
    <property type="protein sequence ID" value="HIV73558.1"/>
    <property type="molecule type" value="Genomic_DNA"/>
</dbReference>
<dbReference type="InterPro" id="IPR046867">
    <property type="entry name" value="AldOxase/xan_DH_MoCoBD2"/>
</dbReference>
<evidence type="ECO:0000256" key="1">
    <source>
        <dbReference type="ARBA" id="ARBA00022505"/>
    </source>
</evidence>
<evidence type="ECO:0000313" key="4">
    <source>
        <dbReference type="EMBL" id="HIV73558.1"/>
    </source>
</evidence>
<dbReference type="SUPFAM" id="SSF54665">
    <property type="entry name" value="CO dehydrogenase molybdoprotein N-domain-like"/>
    <property type="match status" value="1"/>
</dbReference>